<comment type="similarity">
    <text evidence="3">Belongs to the UreF family.</text>
</comment>
<dbReference type="PIRSF" id="PIRSF009467">
    <property type="entry name" value="Ureas_acces_UreF"/>
    <property type="match status" value="1"/>
</dbReference>
<comment type="subunit">
    <text evidence="3">UreD, UreF and UreG form a complex that acts as a GTP-hydrolysis-dependent molecular chaperone, activating the urease apoprotein by helping to assemble the nickel containing metallocenter of UreC. The UreE protein probably delivers the nickel.</text>
</comment>
<dbReference type="Proteomes" id="UP001597380">
    <property type="component" value="Unassembled WGS sequence"/>
</dbReference>
<dbReference type="Pfam" id="PF01730">
    <property type="entry name" value="UreF"/>
    <property type="match status" value="1"/>
</dbReference>
<name>A0ABW4XK58_9GAMM</name>
<dbReference type="PANTHER" id="PTHR33620">
    <property type="entry name" value="UREASE ACCESSORY PROTEIN F"/>
    <property type="match status" value="1"/>
</dbReference>
<dbReference type="RefSeq" id="WP_345337865.1">
    <property type="nucleotide sequence ID" value="NZ_BAABLI010000004.1"/>
</dbReference>
<evidence type="ECO:0000256" key="2">
    <source>
        <dbReference type="ARBA" id="ARBA00023186"/>
    </source>
</evidence>
<keyword evidence="3" id="KW-0963">Cytoplasm</keyword>
<organism evidence="4 5">
    <name type="scientific">Corallincola platygyrae</name>
    <dbReference type="NCBI Taxonomy" id="1193278"/>
    <lineage>
        <taxon>Bacteria</taxon>
        <taxon>Pseudomonadati</taxon>
        <taxon>Pseudomonadota</taxon>
        <taxon>Gammaproteobacteria</taxon>
        <taxon>Alteromonadales</taxon>
        <taxon>Psychromonadaceae</taxon>
        <taxon>Corallincola</taxon>
    </lineage>
</organism>
<dbReference type="Gene3D" id="1.10.4190.10">
    <property type="entry name" value="Urease accessory protein UreF"/>
    <property type="match status" value="1"/>
</dbReference>
<sequence>MASQLLSLLHLSSPSLPIGAFAYSQGLESAIDIGWVDDEDALKRWLQEVMTHSLANLDLPLIQRLYSTWQEQASERVQYWQQVTLANRESAELVTEEQRLGATFSRLLVSLDLAPEAGFESPTYLSMYAFAAQKMAIPMQEALSGWLWSWLENQVMVACKTIPLGQTPAQRILLQLNPTITECVEKGMAVEDDEIGMTLPALAMVSAWHEQQYSRLFRS</sequence>
<gene>
    <name evidence="3" type="primary">ureF</name>
    <name evidence="4" type="ORF">ACFSJ3_03655</name>
</gene>
<comment type="function">
    <text evidence="3">Required for maturation of urease via the functional incorporation of the urease nickel metallocenter.</text>
</comment>
<dbReference type="HAMAP" id="MF_01385">
    <property type="entry name" value="UreF"/>
    <property type="match status" value="1"/>
</dbReference>
<keyword evidence="1 3" id="KW-0996">Nickel insertion</keyword>
<protein>
    <recommendedName>
        <fullName evidence="3">Urease accessory protein UreF</fullName>
    </recommendedName>
</protein>
<evidence type="ECO:0000256" key="1">
    <source>
        <dbReference type="ARBA" id="ARBA00022988"/>
    </source>
</evidence>
<keyword evidence="5" id="KW-1185">Reference proteome</keyword>
<dbReference type="EMBL" id="JBHUHT010000007">
    <property type="protein sequence ID" value="MFD2095066.1"/>
    <property type="molecule type" value="Genomic_DNA"/>
</dbReference>
<evidence type="ECO:0000313" key="4">
    <source>
        <dbReference type="EMBL" id="MFD2095066.1"/>
    </source>
</evidence>
<dbReference type="InterPro" id="IPR002639">
    <property type="entry name" value="UreF"/>
</dbReference>
<evidence type="ECO:0000313" key="5">
    <source>
        <dbReference type="Proteomes" id="UP001597380"/>
    </source>
</evidence>
<comment type="caution">
    <text evidence="4">The sequence shown here is derived from an EMBL/GenBank/DDBJ whole genome shotgun (WGS) entry which is preliminary data.</text>
</comment>
<comment type="subcellular location">
    <subcellularLocation>
        <location evidence="3">Cytoplasm</location>
    </subcellularLocation>
</comment>
<evidence type="ECO:0000256" key="3">
    <source>
        <dbReference type="HAMAP-Rule" id="MF_01385"/>
    </source>
</evidence>
<keyword evidence="2 3" id="KW-0143">Chaperone</keyword>
<proteinExistence type="inferred from homology"/>
<dbReference type="InterPro" id="IPR038277">
    <property type="entry name" value="UreF_sf"/>
</dbReference>
<dbReference type="PANTHER" id="PTHR33620:SF1">
    <property type="entry name" value="UREASE ACCESSORY PROTEIN F"/>
    <property type="match status" value="1"/>
</dbReference>
<accession>A0ABW4XK58</accession>
<reference evidence="5" key="1">
    <citation type="journal article" date="2019" name="Int. J. Syst. Evol. Microbiol.">
        <title>The Global Catalogue of Microorganisms (GCM) 10K type strain sequencing project: providing services to taxonomists for standard genome sequencing and annotation.</title>
        <authorList>
            <consortium name="The Broad Institute Genomics Platform"/>
            <consortium name="The Broad Institute Genome Sequencing Center for Infectious Disease"/>
            <person name="Wu L."/>
            <person name="Ma J."/>
        </authorList>
    </citation>
    <scope>NUCLEOTIDE SEQUENCE [LARGE SCALE GENOMIC DNA]</scope>
    <source>
        <strain evidence="5">CGMCC 1.10992</strain>
    </source>
</reference>